<keyword evidence="2" id="KW-1185">Reference proteome</keyword>
<evidence type="ECO:0000313" key="2">
    <source>
        <dbReference type="Proteomes" id="UP000009235"/>
    </source>
</evidence>
<dbReference type="Proteomes" id="UP000009235">
    <property type="component" value="Chromosome"/>
</dbReference>
<dbReference type="EMBL" id="CP002786">
    <property type="protein sequence ID" value="AEF42565.1"/>
    <property type="molecule type" value="Genomic_DNA"/>
</dbReference>
<dbReference type="KEGG" id="asd:AS9A_4131"/>
<dbReference type="AlphaFoldDB" id="F6EJE9"/>
<reference evidence="1 2" key="1">
    <citation type="journal article" date="2011" name="J. Bacteriol.">
        <title>Complete genome sequence of Amycolicicoccus subflavus DQS3-9A1T, an actinomycete isolated from crude oil-polluted soil.</title>
        <authorList>
            <person name="Cai M."/>
            <person name="Chen W.M."/>
            <person name="Nie Y."/>
            <person name="Chi C.Q."/>
            <person name="Wang Y.N."/>
            <person name="Tang Y.Q."/>
            <person name="Li G.Y."/>
            <person name="Wu X.L."/>
        </authorList>
    </citation>
    <scope>NUCLEOTIDE SEQUENCE [LARGE SCALE GENOMIC DNA]</scope>
    <source>
        <strain evidence="2">DSM 45089 / DQS3-9A1</strain>
    </source>
</reference>
<accession>F6EJE9</accession>
<proteinExistence type="predicted"/>
<dbReference type="HOGENOM" id="CLU_3228750_0_0_11"/>
<evidence type="ECO:0000313" key="1">
    <source>
        <dbReference type="EMBL" id="AEF42565.1"/>
    </source>
</evidence>
<gene>
    <name evidence="1" type="ordered locus">AS9A_4131</name>
</gene>
<organism evidence="1 2">
    <name type="scientific">Hoyosella subflava (strain DSM 45089 / JCM 17490 / NBRC 109087 / DQS3-9A1)</name>
    <name type="common">Amycolicicoccus subflavus</name>
    <dbReference type="NCBI Taxonomy" id="443218"/>
    <lineage>
        <taxon>Bacteria</taxon>
        <taxon>Bacillati</taxon>
        <taxon>Actinomycetota</taxon>
        <taxon>Actinomycetes</taxon>
        <taxon>Mycobacteriales</taxon>
        <taxon>Hoyosellaceae</taxon>
        <taxon>Hoyosella</taxon>
    </lineage>
</organism>
<name>F6EJE9_HOYSD</name>
<sequence length="43" mass="4697">MLAFSGEQKANLTGSTQLVLTLCSFPNPNRIRGNENTSTRCPE</sequence>
<protein>
    <submittedName>
        <fullName evidence="1">Uncharacterized protein</fullName>
    </submittedName>
</protein>